<evidence type="ECO:0000256" key="1">
    <source>
        <dbReference type="ARBA" id="ARBA00023157"/>
    </source>
</evidence>
<dbReference type="PROSITE" id="PS50240">
    <property type="entry name" value="TRYPSIN_DOM"/>
    <property type="match status" value="1"/>
</dbReference>
<dbReference type="Proteomes" id="UP000632222">
    <property type="component" value="Unassembled WGS sequence"/>
</dbReference>
<evidence type="ECO:0000313" key="3">
    <source>
        <dbReference type="EMBL" id="GGJ20334.1"/>
    </source>
</evidence>
<name>A0ABQ2CV76_9DEIO</name>
<dbReference type="SUPFAM" id="SSF81901">
    <property type="entry name" value="HCP-like"/>
    <property type="match status" value="1"/>
</dbReference>
<dbReference type="PROSITE" id="PS00134">
    <property type="entry name" value="TRYPSIN_HIS"/>
    <property type="match status" value="1"/>
</dbReference>
<sequence length="403" mass="44087">MVALIDVEGSLCSGVLIGNSTVLTAAHCVEDMVAIPSPIVYFPQPGEVIGHNQKELMVKGRFLIPKRILRTPERSSRVALNNSTSSHPKVVNFQEERTYQGPDLALLEVDAGAVRLWNSFKKAPLLLNLDSEELNPGESIRVAGFGIYEFQDSEPAGQLHEGTEEVEGFGRTPVGTYVIQPSVGARACAGDSGGGVFALRNGQWTLAGIISSASGTAEQANRIAHGSKTHRICQEVGYTAIVDVLQYGKFIAQAAQWDTAIADWVKESDRRKALLVNNFQADGNYLYKQAQECASAFDQKKFTQALPVCTTAAQGRVESSQYLLGLMYLNGDGVSKNLEKSAFWMEKSAKQNFGPAWYVLAFWHEQGSGPYPINPQKARESYQKCAQLQVEECLNRLKALQGH</sequence>
<dbReference type="InterPro" id="IPR001254">
    <property type="entry name" value="Trypsin_dom"/>
</dbReference>
<dbReference type="EMBL" id="BMOD01000001">
    <property type="protein sequence ID" value="GGJ20334.1"/>
    <property type="molecule type" value="Genomic_DNA"/>
</dbReference>
<dbReference type="InterPro" id="IPR011990">
    <property type="entry name" value="TPR-like_helical_dom_sf"/>
</dbReference>
<dbReference type="InterPro" id="IPR006597">
    <property type="entry name" value="Sel1-like"/>
</dbReference>
<dbReference type="SMART" id="SM00020">
    <property type="entry name" value="Tryp_SPc"/>
    <property type="match status" value="1"/>
</dbReference>
<dbReference type="PRINTS" id="PR00722">
    <property type="entry name" value="CHYMOTRYPSIN"/>
</dbReference>
<gene>
    <name evidence="3" type="ORF">GCM10008938_03200</name>
</gene>
<dbReference type="InterPro" id="IPR018114">
    <property type="entry name" value="TRYPSIN_HIS"/>
</dbReference>
<dbReference type="PROSITE" id="PS00672">
    <property type="entry name" value="V8_HIS"/>
    <property type="match status" value="1"/>
</dbReference>
<keyword evidence="1" id="KW-1015">Disulfide bond</keyword>
<dbReference type="Gene3D" id="1.25.40.10">
    <property type="entry name" value="Tetratricopeptide repeat domain"/>
    <property type="match status" value="1"/>
</dbReference>
<comment type="caution">
    <text evidence="3">The sequence shown here is derived from an EMBL/GenBank/DDBJ whole genome shotgun (WGS) entry which is preliminary data.</text>
</comment>
<dbReference type="Pfam" id="PF00089">
    <property type="entry name" value="Trypsin"/>
    <property type="match status" value="1"/>
</dbReference>
<reference evidence="4" key="1">
    <citation type="journal article" date="2019" name="Int. J. Syst. Evol. Microbiol.">
        <title>The Global Catalogue of Microorganisms (GCM) 10K type strain sequencing project: providing services to taxonomists for standard genome sequencing and annotation.</title>
        <authorList>
            <consortium name="The Broad Institute Genomics Platform"/>
            <consortium name="The Broad Institute Genome Sequencing Center for Infectious Disease"/>
            <person name="Wu L."/>
            <person name="Ma J."/>
        </authorList>
    </citation>
    <scope>NUCLEOTIDE SEQUENCE [LARGE SCALE GENOMIC DNA]</scope>
    <source>
        <strain evidence="4">JCM 14370</strain>
    </source>
</reference>
<dbReference type="InterPro" id="IPR028301">
    <property type="entry name" value="V8_his_AS"/>
</dbReference>
<feature type="domain" description="Peptidase S1" evidence="2">
    <location>
        <begin position="1"/>
        <end position="270"/>
    </location>
</feature>
<dbReference type="InterPro" id="IPR043504">
    <property type="entry name" value="Peptidase_S1_PA_chymotrypsin"/>
</dbReference>
<protein>
    <recommendedName>
        <fullName evidence="2">Peptidase S1 domain-containing protein</fullName>
    </recommendedName>
</protein>
<evidence type="ECO:0000259" key="2">
    <source>
        <dbReference type="PROSITE" id="PS50240"/>
    </source>
</evidence>
<dbReference type="SUPFAM" id="SSF50494">
    <property type="entry name" value="Trypsin-like serine proteases"/>
    <property type="match status" value="1"/>
</dbReference>
<dbReference type="InterPro" id="IPR009003">
    <property type="entry name" value="Peptidase_S1_PA"/>
</dbReference>
<dbReference type="PANTHER" id="PTHR24253">
    <property type="entry name" value="TRANSMEMBRANE PROTEASE SERINE"/>
    <property type="match status" value="1"/>
</dbReference>
<keyword evidence="4" id="KW-1185">Reference proteome</keyword>
<dbReference type="PANTHER" id="PTHR24253:SF153">
    <property type="entry name" value="SERINE PROTEASE HEPSIN"/>
    <property type="match status" value="1"/>
</dbReference>
<dbReference type="Gene3D" id="2.40.10.10">
    <property type="entry name" value="Trypsin-like serine proteases"/>
    <property type="match status" value="1"/>
</dbReference>
<accession>A0ABQ2CV76</accession>
<dbReference type="Pfam" id="PF08238">
    <property type="entry name" value="Sel1"/>
    <property type="match status" value="2"/>
</dbReference>
<dbReference type="InterPro" id="IPR001314">
    <property type="entry name" value="Peptidase_S1A"/>
</dbReference>
<organism evidence="3 4">
    <name type="scientific">Deinococcus roseus</name>
    <dbReference type="NCBI Taxonomy" id="392414"/>
    <lineage>
        <taxon>Bacteria</taxon>
        <taxon>Thermotogati</taxon>
        <taxon>Deinococcota</taxon>
        <taxon>Deinococci</taxon>
        <taxon>Deinococcales</taxon>
        <taxon>Deinococcaceae</taxon>
        <taxon>Deinococcus</taxon>
    </lineage>
</organism>
<dbReference type="SMART" id="SM00671">
    <property type="entry name" value="SEL1"/>
    <property type="match status" value="2"/>
</dbReference>
<evidence type="ECO:0000313" key="4">
    <source>
        <dbReference type="Proteomes" id="UP000632222"/>
    </source>
</evidence>
<proteinExistence type="predicted"/>